<dbReference type="Proteomes" id="UP001152795">
    <property type="component" value="Unassembled WGS sequence"/>
</dbReference>
<evidence type="ECO:0000313" key="2">
    <source>
        <dbReference type="Proteomes" id="UP001152795"/>
    </source>
</evidence>
<gene>
    <name evidence="1" type="ORF">PACLA_8A009901</name>
</gene>
<comment type="caution">
    <text evidence="1">The sequence shown here is derived from an EMBL/GenBank/DDBJ whole genome shotgun (WGS) entry which is preliminary data.</text>
</comment>
<dbReference type="EMBL" id="CACRXK020002013">
    <property type="protein sequence ID" value="CAB3992272.1"/>
    <property type="molecule type" value="Genomic_DNA"/>
</dbReference>
<name>A0A7D9HS76_PARCT</name>
<reference evidence="1" key="1">
    <citation type="submission" date="2020-04" db="EMBL/GenBank/DDBJ databases">
        <authorList>
            <person name="Alioto T."/>
            <person name="Alioto T."/>
            <person name="Gomez Garrido J."/>
        </authorList>
    </citation>
    <scope>NUCLEOTIDE SEQUENCE</scope>
    <source>
        <strain evidence="1">A484AB</strain>
    </source>
</reference>
<proteinExistence type="predicted"/>
<organism evidence="1 2">
    <name type="scientific">Paramuricea clavata</name>
    <name type="common">Red gorgonian</name>
    <name type="synonym">Violescent sea-whip</name>
    <dbReference type="NCBI Taxonomy" id="317549"/>
    <lineage>
        <taxon>Eukaryota</taxon>
        <taxon>Metazoa</taxon>
        <taxon>Cnidaria</taxon>
        <taxon>Anthozoa</taxon>
        <taxon>Octocorallia</taxon>
        <taxon>Malacalcyonacea</taxon>
        <taxon>Plexauridae</taxon>
        <taxon>Paramuricea</taxon>
    </lineage>
</organism>
<sequence>MAAMYLCSCVLLILSVLFHVLFHQTIDHGEHNAIFDQIESPGSWHKRYFLYKDGGHYPSRPLYAWIKHGYICYILPQKDLTIYVDVQLNPGPIRSFNNCQNISGQTSVLHSQNCYRNADITTTTTTTGSGRHMYDNILLQLSHLAANSLCFYNNRIPAGAALGWPYVCKTNRSYRGKRSGKKVKQREASKYFNIRVIGNSPMVQR</sequence>
<keyword evidence="2" id="KW-1185">Reference proteome</keyword>
<evidence type="ECO:0000313" key="1">
    <source>
        <dbReference type="EMBL" id="CAB3992272.1"/>
    </source>
</evidence>
<accession>A0A7D9HS76</accession>
<protein>
    <submittedName>
        <fullName evidence="1">Uncharacterized protein</fullName>
    </submittedName>
</protein>
<dbReference type="AlphaFoldDB" id="A0A7D9HS76"/>